<keyword evidence="2" id="KW-1185">Reference proteome</keyword>
<protein>
    <recommendedName>
        <fullName evidence="3">Lachrymatory-factor synthase</fullName>
    </recommendedName>
</protein>
<dbReference type="CDD" id="cd07821">
    <property type="entry name" value="PYR_PYL_RCAR_like"/>
    <property type="match status" value="1"/>
</dbReference>
<dbReference type="PANTHER" id="PTHR33789:SF15">
    <property type="entry name" value="LACHRYMATORY-FACTOR SYNTHASE"/>
    <property type="match status" value="1"/>
</dbReference>
<dbReference type="InterPro" id="IPR019587">
    <property type="entry name" value="Polyketide_cyclase/dehydratase"/>
</dbReference>
<comment type="caution">
    <text evidence="1">The sequence shown here is derived from an EMBL/GenBank/DDBJ whole genome shotgun (WGS) entry which is preliminary data.</text>
</comment>
<dbReference type="SUPFAM" id="SSF55961">
    <property type="entry name" value="Bet v1-like"/>
    <property type="match status" value="1"/>
</dbReference>
<dbReference type="InterPro" id="IPR023393">
    <property type="entry name" value="START-like_dom_sf"/>
</dbReference>
<dbReference type="AlphaFoldDB" id="A0ABD3LEU3"/>
<evidence type="ECO:0000313" key="1">
    <source>
        <dbReference type="EMBL" id="KAL3746790.1"/>
    </source>
</evidence>
<gene>
    <name evidence="1" type="ORF">ACJRO7_015690</name>
</gene>
<dbReference type="EMBL" id="JBJKBG010000003">
    <property type="protein sequence ID" value="KAL3746790.1"/>
    <property type="molecule type" value="Genomic_DNA"/>
</dbReference>
<accession>A0ABD3LEU3</accession>
<name>A0ABD3LEU3_EUCGL</name>
<evidence type="ECO:0008006" key="3">
    <source>
        <dbReference type="Google" id="ProtNLM"/>
    </source>
</evidence>
<dbReference type="GO" id="GO:0004864">
    <property type="term" value="F:protein phosphatase inhibitor activity"/>
    <property type="evidence" value="ECO:0007669"/>
    <property type="project" value="UniProtKB-ARBA"/>
</dbReference>
<sequence length="122" mass="13487">MATLHDFFNLHRWLPGLPDCHGMHGENAVSGCVRYCAGFSIYIDLIGRNLSYDMVDNSIGFTSFLSTVRVIPSYGEGEGGCKLKWSFAVDPVEGWALEDLVRVVYEAGLQGMAKKMEDSFGN</sequence>
<evidence type="ECO:0000313" key="2">
    <source>
        <dbReference type="Proteomes" id="UP001634007"/>
    </source>
</evidence>
<organism evidence="1 2">
    <name type="scientific">Eucalyptus globulus</name>
    <name type="common">Tasmanian blue gum</name>
    <dbReference type="NCBI Taxonomy" id="34317"/>
    <lineage>
        <taxon>Eukaryota</taxon>
        <taxon>Viridiplantae</taxon>
        <taxon>Streptophyta</taxon>
        <taxon>Embryophyta</taxon>
        <taxon>Tracheophyta</taxon>
        <taxon>Spermatophyta</taxon>
        <taxon>Magnoliopsida</taxon>
        <taxon>eudicotyledons</taxon>
        <taxon>Gunneridae</taxon>
        <taxon>Pentapetalae</taxon>
        <taxon>rosids</taxon>
        <taxon>malvids</taxon>
        <taxon>Myrtales</taxon>
        <taxon>Myrtaceae</taxon>
        <taxon>Myrtoideae</taxon>
        <taxon>Eucalypteae</taxon>
        <taxon>Eucalyptus</taxon>
    </lineage>
</organism>
<dbReference type="Pfam" id="PF10604">
    <property type="entry name" value="Polyketide_cyc2"/>
    <property type="match status" value="1"/>
</dbReference>
<dbReference type="PANTHER" id="PTHR33789">
    <property type="entry name" value="LACHRYMATORY-FACTOR SYNTHASE"/>
    <property type="match status" value="1"/>
</dbReference>
<dbReference type="InterPro" id="IPR053249">
    <property type="entry name" value="LFS"/>
</dbReference>
<proteinExistence type="predicted"/>
<dbReference type="Proteomes" id="UP001634007">
    <property type="component" value="Unassembled WGS sequence"/>
</dbReference>
<dbReference type="Gene3D" id="3.30.530.20">
    <property type="match status" value="1"/>
</dbReference>
<reference evidence="1 2" key="1">
    <citation type="submission" date="2024-11" db="EMBL/GenBank/DDBJ databases">
        <title>Chromosome-level genome assembly of Eucalyptus globulus Labill. provides insights into its genome evolution.</title>
        <authorList>
            <person name="Li X."/>
        </authorList>
    </citation>
    <scope>NUCLEOTIDE SEQUENCE [LARGE SCALE GENOMIC DNA]</scope>
    <source>
        <strain evidence="1">CL2024</strain>
        <tissue evidence="1">Fresh tender leaves</tissue>
    </source>
</reference>